<dbReference type="PaxDb" id="8022-A0A060W5L1"/>
<organism evidence="4 5">
    <name type="scientific">Oncorhynchus mykiss</name>
    <name type="common">Rainbow trout</name>
    <name type="synonym">Salmo gairdneri</name>
    <dbReference type="NCBI Taxonomy" id="8022"/>
    <lineage>
        <taxon>Eukaryota</taxon>
        <taxon>Metazoa</taxon>
        <taxon>Chordata</taxon>
        <taxon>Craniata</taxon>
        <taxon>Vertebrata</taxon>
        <taxon>Euteleostomi</taxon>
        <taxon>Actinopterygii</taxon>
        <taxon>Neopterygii</taxon>
        <taxon>Teleostei</taxon>
        <taxon>Protacanthopterygii</taxon>
        <taxon>Salmoniformes</taxon>
        <taxon>Salmonidae</taxon>
        <taxon>Salmoninae</taxon>
        <taxon>Oncorhynchus</taxon>
    </lineage>
</organism>
<evidence type="ECO:0000259" key="3">
    <source>
        <dbReference type="Pfam" id="PF00048"/>
    </source>
</evidence>
<dbReference type="SUPFAM" id="SSF54117">
    <property type="entry name" value="Interleukin 8-like chemokines"/>
    <property type="match status" value="1"/>
</dbReference>
<dbReference type="GO" id="GO:0008009">
    <property type="term" value="F:chemokine activity"/>
    <property type="evidence" value="ECO:0007669"/>
    <property type="project" value="InterPro"/>
</dbReference>
<dbReference type="InterPro" id="IPR036048">
    <property type="entry name" value="Interleukin_8-like_sf"/>
</dbReference>
<dbReference type="EMBL" id="FR904335">
    <property type="protein sequence ID" value="CDQ59840.1"/>
    <property type="molecule type" value="Genomic_DNA"/>
</dbReference>
<evidence type="ECO:0000256" key="1">
    <source>
        <dbReference type="ARBA" id="ARBA00022514"/>
    </source>
</evidence>
<keyword evidence="2" id="KW-0472">Membrane</keyword>
<dbReference type="InterPro" id="IPR001811">
    <property type="entry name" value="Chemokine_IL8-like_dom"/>
</dbReference>
<protein>
    <recommendedName>
        <fullName evidence="3">Chemokine interleukin-8-like domain-containing protein</fullName>
    </recommendedName>
</protein>
<dbReference type="GO" id="GO:0006955">
    <property type="term" value="P:immune response"/>
    <property type="evidence" value="ECO:0007669"/>
    <property type="project" value="InterPro"/>
</dbReference>
<dbReference type="Proteomes" id="UP000193380">
    <property type="component" value="Unassembled WGS sequence"/>
</dbReference>
<evidence type="ECO:0000256" key="2">
    <source>
        <dbReference type="SAM" id="Phobius"/>
    </source>
</evidence>
<evidence type="ECO:0000313" key="4">
    <source>
        <dbReference type="EMBL" id="CDQ59840.1"/>
    </source>
</evidence>
<dbReference type="Gene3D" id="2.40.50.40">
    <property type="match status" value="1"/>
</dbReference>
<gene>
    <name evidence="4" type="ORF">GSONMT00080684001</name>
</gene>
<keyword evidence="2" id="KW-0812">Transmembrane</keyword>
<sequence length="147" mass="16845">MAPQCHLTPPFFTFHFHFKWILLPLDSSPLHLSLLIFTMAFTPKACSLFLVVLLGVCIQLNGAQHVPGARCKCPGTIMHTQEIIDDFEIIEKTHYCDTTEIIVTLAEDGARRCLNPVGRKAMFFVNCWNRINKDDKQKKRCLKRKAE</sequence>
<keyword evidence="2" id="KW-1133">Transmembrane helix</keyword>
<dbReference type="AlphaFoldDB" id="A0A060W5L1"/>
<dbReference type="Pfam" id="PF00048">
    <property type="entry name" value="IL8"/>
    <property type="match status" value="1"/>
</dbReference>
<reference evidence="4" key="1">
    <citation type="journal article" date="2014" name="Nat. Commun.">
        <title>The rainbow trout genome provides novel insights into evolution after whole-genome duplication in vertebrates.</title>
        <authorList>
            <person name="Berthelot C."/>
            <person name="Brunet F."/>
            <person name="Chalopin D."/>
            <person name="Juanchich A."/>
            <person name="Bernard M."/>
            <person name="Noel B."/>
            <person name="Bento P."/>
            <person name="Da Silva C."/>
            <person name="Labadie K."/>
            <person name="Alberti A."/>
            <person name="Aury J.M."/>
            <person name="Louis A."/>
            <person name="Dehais P."/>
            <person name="Bardou P."/>
            <person name="Montfort J."/>
            <person name="Klopp C."/>
            <person name="Cabau C."/>
            <person name="Gaspin C."/>
            <person name="Thorgaard G.H."/>
            <person name="Boussaha M."/>
            <person name="Quillet E."/>
            <person name="Guyomard R."/>
            <person name="Galiana D."/>
            <person name="Bobe J."/>
            <person name="Volff J.N."/>
            <person name="Genet C."/>
            <person name="Wincker P."/>
            <person name="Jaillon O."/>
            <person name="Roest Crollius H."/>
            <person name="Guiguen Y."/>
        </authorList>
    </citation>
    <scope>NUCLEOTIDE SEQUENCE [LARGE SCALE GENOMIC DNA]</scope>
</reference>
<feature type="transmembrane region" description="Helical" evidence="2">
    <location>
        <begin position="32"/>
        <end position="58"/>
    </location>
</feature>
<proteinExistence type="predicted"/>
<evidence type="ECO:0000313" key="5">
    <source>
        <dbReference type="Proteomes" id="UP000193380"/>
    </source>
</evidence>
<keyword evidence="1" id="KW-0202">Cytokine</keyword>
<name>A0A060W5L1_ONCMY</name>
<reference evidence="4" key="2">
    <citation type="submission" date="2014-03" db="EMBL/GenBank/DDBJ databases">
        <authorList>
            <person name="Genoscope - CEA"/>
        </authorList>
    </citation>
    <scope>NUCLEOTIDE SEQUENCE</scope>
</reference>
<dbReference type="STRING" id="8022.A0A060W5L1"/>
<dbReference type="GO" id="GO:0005615">
    <property type="term" value="C:extracellular space"/>
    <property type="evidence" value="ECO:0007669"/>
    <property type="project" value="UniProtKB-KW"/>
</dbReference>
<accession>A0A060W5L1</accession>
<feature type="domain" description="Chemokine interleukin-8-like" evidence="3">
    <location>
        <begin position="70"/>
        <end position="122"/>
    </location>
</feature>